<dbReference type="EMBL" id="JBBCAQ010000003">
    <property type="protein sequence ID" value="KAK7604978.1"/>
    <property type="molecule type" value="Genomic_DNA"/>
</dbReference>
<dbReference type="PROSITE" id="PS50030">
    <property type="entry name" value="UBA"/>
    <property type="match status" value="2"/>
</dbReference>
<dbReference type="CDD" id="cd01805">
    <property type="entry name" value="Ubl_Rad23"/>
    <property type="match status" value="1"/>
</dbReference>
<dbReference type="InterPro" id="IPR036353">
    <property type="entry name" value="XPC-bd_sf"/>
</dbReference>
<dbReference type="InterPro" id="IPR009060">
    <property type="entry name" value="UBA-like_sf"/>
</dbReference>
<dbReference type="InterPro" id="IPR004806">
    <property type="entry name" value="Rad23"/>
</dbReference>
<dbReference type="PANTHER" id="PTHR10621:SF0">
    <property type="entry name" value="UV EXCISION REPAIR PROTEIN RAD23"/>
    <property type="match status" value="1"/>
</dbReference>
<feature type="compositionally biased region" description="Basic and acidic residues" evidence="6">
    <location>
        <begin position="94"/>
        <end position="107"/>
    </location>
</feature>
<dbReference type="FunFam" id="1.10.8.10:FF:000002">
    <property type="entry name" value="UV excision repair protein RAD23 homolog"/>
    <property type="match status" value="1"/>
</dbReference>
<evidence type="ECO:0000256" key="1">
    <source>
        <dbReference type="ARBA" id="ARBA00022737"/>
    </source>
</evidence>
<evidence type="ECO:0000259" key="7">
    <source>
        <dbReference type="PROSITE" id="PS50030"/>
    </source>
</evidence>
<evidence type="ECO:0000256" key="2">
    <source>
        <dbReference type="ARBA" id="ARBA00022763"/>
    </source>
</evidence>
<dbReference type="GO" id="GO:0003684">
    <property type="term" value="F:damaged DNA binding"/>
    <property type="evidence" value="ECO:0007669"/>
    <property type="project" value="UniProtKB-UniRule"/>
</dbReference>
<feature type="domain" description="UBA" evidence="7">
    <location>
        <begin position="301"/>
        <end position="341"/>
    </location>
</feature>
<dbReference type="GO" id="GO:0006289">
    <property type="term" value="P:nucleotide-excision repair"/>
    <property type="evidence" value="ECO:0007669"/>
    <property type="project" value="UniProtKB-UniRule"/>
</dbReference>
<keyword evidence="3 5" id="KW-0234">DNA repair</keyword>
<dbReference type="GO" id="GO:0005654">
    <property type="term" value="C:nucleoplasm"/>
    <property type="evidence" value="ECO:0007669"/>
    <property type="project" value="TreeGrafter"/>
</dbReference>
<feature type="domain" description="UBA" evidence="7">
    <location>
        <begin position="138"/>
        <end position="178"/>
    </location>
</feature>
<dbReference type="GO" id="GO:0070628">
    <property type="term" value="F:proteasome binding"/>
    <property type="evidence" value="ECO:0007669"/>
    <property type="project" value="TreeGrafter"/>
</dbReference>
<dbReference type="Pfam" id="PF00627">
    <property type="entry name" value="UBA"/>
    <property type="match status" value="2"/>
</dbReference>
<name>A0AAN9TVG4_9HEMI</name>
<accession>A0AAN9TVG4</accession>
<dbReference type="SMART" id="SM00165">
    <property type="entry name" value="UBA"/>
    <property type="match status" value="2"/>
</dbReference>
<dbReference type="GO" id="GO:0043130">
    <property type="term" value="F:ubiquitin binding"/>
    <property type="evidence" value="ECO:0007669"/>
    <property type="project" value="UniProtKB-UniRule"/>
</dbReference>
<protein>
    <recommendedName>
        <fullName evidence="5">UV excision repair protein RAD23</fullName>
    </recommendedName>
</protein>
<dbReference type="Gene3D" id="3.10.20.90">
    <property type="entry name" value="Phosphatidylinositol 3-kinase Catalytic Subunit, Chain A, domain 1"/>
    <property type="match status" value="1"/>
</dbReference>
<dbReference type="FunFam" id="3.10.20.90:FF:000254">
    <property type="entry name" value="UV excision repair protein Rad23"/>
    <property type="match status" value="1"/>
</dbReference>
<dbReference type="InterPro" id="IPR015360">
    <property type="entry name" value="XPC-bd"/>
</dbReference>
<proteinExistence type="inferred from homology"/>
<keyword evidence="1" id="KW-0677">Repeat</keyword>
<dbReference type="GO" id="GO:0005829">
    <property type="term" value="C:cytosol"/>
    <property type="evidence" value="ECO:0007669"/>
    <property type="project" value="TreeGrafter"/>
</dbReference>
<dbReference type="GO" id="GO:0043161">
    <property type="term" value="P:proteasome-mediated ubiquitin-dependent protein catabolic process"/>
    <property type="evidence" value="ECO:0007669"/>
    <property type="project" value="UniProtKB-UniRule"/>
</dbReference>
<evidence type="ECO:0000256" key="4">
    <source>
        <dbReference type="ARBA" id="ARBA00023242"/>
    </source>
</evidence>
<evidence type="ECO:0000256" key="6">
    <source>
        <dbReference type="SAM" id="MobiDB-lite"/>
    </source>
</evidence>
<dbReference type="PROSITE" id="PS50053">
    <property type="entry name" value="UBIQUITIN_2"/>
    <property type="match status" value="1"/>
</dbReference>
<dbReference type="PANTHER" id="PTHR10621">
    <property type="entry name" value="UV EXCISION REPAIR PROTEIN RAD23"/>
    <property type="match status" value="1"/>
</dbReference>
<feature type="region of interest" description="Disordered" evidence="6">
    <location>
        <begin position="260"/>
        <end position="282"/>
    </location>
</feature>
<feature type="region of interest" description="Disordered" evidence="6">
    <location>
        <begin position="81"/>
        <end position="129"/>
    </location>
</feature>
<dbReference type="SUPFAM" id="SSF46934">
    <property type="entry name" value="UBA-like"/>
    <property type="match status" value="2"/>
</dbReference>
<dbReference type="SMART" id="SM00727">
    <property type="entry name" value="STI1"/>
    <property type="match status" value="1"/>
</dbReference>
<feature type="compositionally biased region" description="Polar residues" evidence="6">
    <location>
        <begin position="264"/>
        <end position="274"/>
    </location>
</feature>
<evidence type="ECO:0000313" key="9">
    <source>
        <dbReference type="EMBL" id="KAK7604978.1"/>
    </source>
</evidence>
<gene>
    <name evidence="9" type="ORF">V9T40_006164</name>
</gene>
<comment type="subcellular location">
    <subcellularLocation>
        <location evidence="5">Nucleus</location>
    </subcellularLocation>
    <subcellularLocation>
        <location evidence="5">Cytoplasm</location>
    </subcellularLocation>
</comment>
<evidence type="ECO:0000259" key="8">
    <source>
        <dbReference type="PROSITE" id="PS50053"/>
    </source>
</evidence>
<dbReference type="Pfam" id="PF00240">
    <property type="entry name" value="ubiquitin"/>
    <property type="match status" value="1"/>
</dbReference>
<organism evidence="9 10">
    <name type="scientific">Parthenolecanium corni</name>
    <dbReference type="NCBI Taxonomy" id="536013"/>
    <lineage>
        <taxon>Eukaryota</taxon>
        <taxon>Metazoa</taxon>
        <taxon>Ecdysozoa</taxon>
        <taxon>Arthropoda</taxon>
        <taxon>Hexapoda</taxon>
        <taxon>Insecta</taxon>
        <taxon>Pterygota</taxon>
        <taxon>Neoptera</taxon>
        <taxon>Paraneoptera</taxon>
        <taxon>Hemiptera</taxon>
        <taxon>Sternorrhyncha</taxon>
        <taxon>Coccoidea</taxon>
        <taxon>Coccidae</taxon>
        <taxon>Parthenolecanium</taxon>
    </lineage>
</organism>
<keyword evidence="4 5" id="KW-0539">Nucleus</keyword>
<dbReference type="InterPro" id="IPR015940">
    <property type="entry name" value="UBA"/>
</dbReference>
<keyword evidence="2 5" id="KW-0227">DNA damage</keyword>
<dbReference type="SUPFAM" id="SSF101238">
    <property type="entry name" value="XPC-binding domain"/>
    <property type="match status" value="1"/>
</dbReference>
<comment type="caution">
    <text evidence="9">The sequence shown here is derived from an EMBL/GenBank/DDBJ whole genome shotgun (WGS) entry which is preliminary data.</text>
</comment>
<evidence type="ECO:0000313" key="10">
    <source>
        <dbReference type="Proteomes" id="UP001367676"/>
    </source>
</evidence>
<comment type="similarity">
    <text evidence="5">Belongs to the RAD23 family.</text>
</comment>
<feature type="domain" description="Ubiquitin-like" evidence="8">
    <location>
        <begin position="1"/>
        <end position="73"/>
    </location>
</feature>
<sequence>MKITIKNLQQQTFEVELDESNTVQQLKEKIQSIKGDTYPVSCQRLIYAGKILSDEKPISEYNIDEKKFVVVMVCKAKTQPEAKAGASTSASSESVEKEPEKTEKKAESASSATTASSGSSANPAPPVASAESTLLTGDAYDKTVQNIVQMGYSRDEVEQALRASFNNPERAVEYLINGIPSNPDLEPADNTPPPAQRTDEAEPLAFLRNQPQFQQMRAVVQQDPDLLNAVLLQIGQTNPALLQLISQNQEAFVRMLNEPVSPGSAASRTGSESAGGNLGSDSDDVANLAAALGNTAVQVTPQDKEAIERLKALGFPEDLVIQAYFACEKNENNAANFLLSQNMDD</sequence>
<dbReference type="SMART" id="SM00213">
    <property type="entry name" value="UBQ"/>
    <property type="match status" value="1"/>
</dbReference>
<evidence type="ECO:0000256" key="3">
    <source>
        <dbReference type="ARBA" id="ARBA00023204"/>
    </source>
</evidence>
<dbReference type="PRINTS" id="PR01839">
    <property type="entry name" value="RAD23PROTEIN"/>
</dbReference>
<dbReference type="FunFam" id="1.10.10.540:FF:000001">
    <property type="entry name" value="UV excision repair protein RAD23 B"/>
    <property type="match status" value="1"/>
</dbReference>
<comment type="function">
    <text evidence="5">Multiubiquitin chain receptor involved in modulation of proteasomal degradation. Involved in nucleotide excision repair.</text>
</comment>
<dbReference type="Proteomes" id="UP001367676">
    <property type="component" value="Unassembled WGS sequence"/>
</dbReference>
<keyword evidence="5" id="KW-0963">Cytoplasm</keyword>
<dbReference type="GO" id="GO:0031593">
    <property type="term" value="F:polyubiquitin modification-dependent protein binding"/>
    <property type="evidence" value="ECO:0007669"/>
    <property type="project" value="UniProtKB-UniRule"/>
</dbReference>
<dbReference type="AlphaFoldDB" id="A0AAN9TVG4"/>
<dbReference type="Gene3D" id="1.10.10.540">
    <property type="entry name" value="XPC-binding domain"/>
    <property type="match status" value="1"/>
</dbReference>
<dbReference type="Pfam" id="PF09280">
    <property type="entry name" value="XPC-binding"/>
    <property type="match status" value="1"/>
</dbReference>
<feature type="compositionally biased region" description="Low complexity" evidence="6">
    <location>
        <begin position="108"/>
        <end position="129"/>
    </location>
</feature>
<evidence type="ECO:0000256" key="5">
    <source>
        <dbReference type="RuleBase" id="RU367049"/>
    </source>
</evidence>
<reference evidence="9 10" key="1">
    <citation type="submission" date="2024-03" db="EMBL/GenBank/DDBJ databases">
        <title>Adaptation during the transition from Ophiocordyceps entomopathogen to insect associate is accompanied by gene loss and intensified selection.</title>
        <authorList>
            <person name="Ward C.M."/>
            <person name="Onetto C.A."/>
            <person name="Borneman A.R."/>
        </authorList>
    </citation>
    <scope>NUCLEOTIDE SEQUENCE [LARGE SCALE GENOMIC DNA]</scope>
    <source>
        <strain evidence="9">AWRI1</strain>
        <tissue evidence="9">Single Adult Female</tissue>
    </source>
</reference>
<dbReference type="SUPFAM" id="SSF54236">
    <property type="entry name" value="Ubiquitin-like"/>
    <property type="match status" value="1"/>
</dbReference>
<dbReference type="InterPro" id="IPR000626">
    <property type="entry name" value="Ubiquitin-like_dom"/>
</dbReference>
<dbReference type="InterPro" id="IPR029071">
    <property type="entry name" value="Ubiquitin-like_domsf"/>
</dbReference>
<dbReference type="FunFam" id="1.10.8.10:FF:000003">
    <property type="entry name" value="UV excision repair protein RAD23 homolog"/>
    <property type="match status" value="1"/>
</dbReference>
<dbReference type="Gene3D" id="1.10.8.10">
    <property type="entry name" value="DNA helicase RuvA subunit, C-terminal domain"/>
    <property type="match status" value="2"/>
</dbReference>
<dbReference type="InterPro" id="IPR006636">
    <property type="entry name" value="STI1_HS-bd"/>
</dbReference>
<keyword evidence="10" id="KW-1185">Reference proteome</keyword>
<dbReference type="CDD" id="cd14427">
    <property type="entry name" value="UBA2_HR23A"/>
    <property type="match status" value="1"/>
</dbReference>